<accession>A0A8H6YJ36</accession>
<evidence type="ECO:0000313" key="3">
    <source>
        <dbReference type="Proteomes" id="UP000620124"/>
    </source>
</evidence>
<reference evidence="2" key="1">
    <citation type="submission" date="2020-05" db="EMBL/GenBank/DDBJ databases">
        <title>Mycena genomes resolve the evolution of fungal bioluminescence.</title>
        <authorList>
            <person name="Tsai I.J."/>
        </authorList>
    </citation>
    <scope>NUCLEOTIDE SEQUENCE</scope>
    <source>
        <strain evidence="2">CCC161011</strain>
    </source>
</reference>
<feature type="region of interest" description="Disordered" evidence="1">
    <location>
        <begin position="208"/>
        <end position="227"/>
    </location>
</feature>
<feature type="region of interest" description="Disordered" evidence="1">
    <location>
        <begin position="236"/>
        <end position="264"/>
    </location>
</feature>
<evidence type="ECO:0000313" key="2">
    <source>
        <dbReference type="EMBL" id="KAF7360743.1"/>
    </source>
</evidence>
<dbReference type="AlphaFoldDB" id="A0A8H6YJ36"/>
<proteinExistence type="predicted"/>
<gene>
    <name evidence="2" type="ORF">MVEN_00806200</name>
</gene>
<organism evidence="2 3">
    <name type="scientific">Mycena venus</name>
    <dbReference type="NCBI Taxonomy" id="2733690"/>
    <lineage>
        <taxon>Eukaryota</taxon>
        <taxon>Fungi</taxon>
        <taxon>Dikarya</taxon>
        <taxon>Basidiomycota</taxon>
        <taxon>Agaricomycotina</taxon>
        <taxon>Agaricomycetes</taxon>
        <taxon>Agaricomycetidae</taxon>
        <taxon>Agaricales</taxon>
        <taxon>Marasmiineae</taxon>
        <taxon>Mycenaceae</taxon>
        <taxon>Mycena</taxon>
    </lineage>
</organism>
<dbReference type="EMBL" id="JACAZI010000005">
    <property type="protein sequence ID" value="KAF7360743.1"/>
    <property type="molecule type" value="Genomic_DNA"/>
</dbReference>
<sequence length="353" mass="39199">MMDPLESKDTYFFSASRVIDVASDSDASRKGIRQVLAGRSRQSRSTSMLVDSETRTFPFTFDLGVNQRPGEILPTTIHPSDSKSLAVEVSYQVVATWEPLKLTEKPSLLVVPIIVQPDPDFHSLDGSQSSWIEIPLRSQRPVPVRCAVTLPNSLTFSRTSSIPFFVVFTTTPRSPILAREIAGDATITVSVSSEVSVVEDILPTPTETQESFWSDHSSDSRSSRLKTRVFKRIRSKTSLSSLQSPVSPPPRSTSQPAHPSSSRTVFSDIQTVYHGMSIGFPKRPRHSSSNTKAHPSLDELRSLPDGLYKDKIQLGRDILTSFNWGGISVKYYFEVSVLMGQDELRAKILLRIT</sequence>
<feature type="compositionally biased region" description="Polar residues" evidence="1">
    <location>
        <begin position="253"/>
        <end position="264"/>
    </location>
</feature>
<dbReference type="Proteomes" id="UP000620124">
    <property type="component" value="Unassembled WGS sequence"/>
</dbReference>
<protein>
    <submittedName>
        <fullName evidence="2">Uncharacterized protein</fullName>
    </submittedName>
</protein>
<dbReference type="OrthoDB" id="3259897at2759"/>
<evidence type="ECO:0000256" key="1">
    <source>
        <dbReference type="SAM" id="MobiDB-lite"/>
    </source>
</evidence>
<name>A0A8H6YJ36_9AGAR</name>
<comment type="caution">
    <text evidence="2">The sequence shown here is derived from an EMBL/GenBank/DDBJ whole genome shotgun (WGS) entry which is preliminary data.</text>
</comment>
<feature type="compositionally biased region" description="Low complexity" evidence="1">
    <location>
        <begin position="236"/>
        <end position="245"/>
    </location>
</feature>
<feature type="region of interest" description="Disordered" evidence="1">
    <location>
        <begin position="279"/>
        <end position="298"/>
    </location>
</feature>
<keyword evidence="3" id="KW-1185">Reference proteome</keyword>